<gene>
    <name evidence="2" type="ORF">LDELB18P1_0086</name>
</gene>
<accession>A0A4Q7DXR1</accession>
<proteinExistence type="predicted"/>
<dbReference type="EMBL" id="SETJ01000008">
    <property type="protein sequence ID" value="RZM17508.1"/>
    <property type="molecule type" value="Genomic_DNA"/>
</dbReference>
<comment type="caution">
    <text evidence="2">The sequence shown here is derived from an EMBL/GenBank/DDBJ whole genome shotgun (WGS) entry which is preliminary data.</text>
</comment>
<organism evidence="2 3">
    <name type="scientific">Lactobacillus delbrueckii</name>
    <dbReference type="NCBI Taxonomy" id="1584"/>
    <lineage>
        <taxon>Bacteria</taxon>
        <taxon>Bacillati</taxon>
        <taxon>Bacillota</taxon>
        <taxon>Bacilli</taxon>
        <taxon>Lactobacillales</taxon>
        <taxon>Lactobacillaceae</taxon>
        <taxon>Lactobacillus</taxon>
    </lineage>
</organism>
<dbReference type="Proteomes" id="UP000292818">
    <property type="component" value="Unassembled WGS sequence"/>
</dbReference>
<feature type="transmembrane region" description="Helical" evidence="1">
    <location>
        <begin position="31"/>
        <end position="49"/>
    </location>
</feature>
<dbReference type="AlphaFoldDB" id="A0A4Q7DXR1"/>
<evidence type="ECO:0000313" key="3">
    <source>
        <dbReference type="Proteomes" id="UP000292818"/>
    </source>
</evidence>
<feature type="transmembrane region" description="Helical" evidence="1">
    <location>
        <begin position="61"/>
        <end position="83"/>
    </location>
</feature>
<evidence type="ECO:0000313" key="2">
    <source>
        <dbReference type="EMBL" id="RZM17508.1"/>
    </source>
</evidence>
<protein>
    <submittedName>
        <fullName evidence="2">Uncharacterized protein</fullName>
    </submittedName>
</protein>
<dbReference type="PROSITE" id="PS51257">
    <property type="entry name" value="PROKAR_LIPOPROTEIN"/>
    <property type="match status" value="1"/>
</dbReference>
<feature type="transmembrane region" description="Helical" evidence="1">
    <location>
        <begin position="7"/>
        <end position="25"/>
    </location>
</feature>
<keyword evidence="1" id="KW-1133">Transmembrane helix</keyword>
<keyword evidence="1" id="KW-0812">Transmembrane</keyword>
<reference evidence="2 3" key="1">
    <citation type="submission" date="2019-01" db="EMBL/GenBank/DDBJ databases">
        <title>Colonization of the human gut by bovine bacteria present in Parmesan cheese.</title>
        <authorList>
            <person name="Lugli G.A."/>
            <person name="Milani C."/>
        </authorList>
    </citation>
    <scope>NUCLEOTIDE SEQUENCE [LARGE SCALE GENOMIC DNA]</scope>
    <source>
        <strain evidence="2 3">LDELB18P1</strain>
    </source>
</reference>
<sequence length="85" mass="9273">MRARKSILAISLNMLLIVAACLLIDKLAHRQSTFLGILPFLAFYGAYEFQMSESVPKKIHTIVNVVLGVAALAIAGVLIYISFHG</sequence>
<name>A0A4Q7DXR1_9LACO</name>
<evidence type="ECO:0000256" key="1">
    <source>
        <dbReference type="SAM" id="Phobius"/>
    </source>
</evidence>
<dbReference type="RefSeq" id="WP_035170571.1">
    <property type="nucleotide sequence ID" value="NZ_BNHR01000049.1"/>
</dbReference>
<keyword evidence="1" id="KW-0472">Membrane</keyword>